<sequence>MSLTEEEADKRQEDNLNKEEVKKSVHNEDEVKKSVHNEDEVKKSVSEEVRSTEEGKQVKENPFLTTSVPKKDEFKACSTEEELDESSIIEKQEKFLDENQEDEVLFKAKCKLYYFAKETNSLEERAQGTMIIGKHPKTNLVRIVVFREQIGRLGCNHYINPALKAQAHKKMANGWMWMTTEDTVESDALRDKKQLLVVKFNSEEDSVRFGEEYESGRRHNDMVLEERKNKD</sequence>
<feature type="compositionally biased region" description="Basic and acidic residues" evidence="1">
    <location>
        <begin position="8"/>
        <end position="59"/>
    </location>
</feature>
<dbReference type="CDD" id="cd00835">
    <property type="entry name" value="RanBD_family"/>
    <property type="match status" value="1"/>
</dbReference>
<dbReference type="InterPro" id="IPR000156">
    <property type="entry name" value="Ran_bind_dom"/>
</dbReference>
<dbReference type="PANTHER" id="PTHR23138:SF87">
    <property type="entry name" value="E3 SUMO-PROTEIN LIGASE RANBP2"/>
    <property type="match status" value="1"/>
</dbReference>
<dbReference type="SMART" id="SM00160">
    <property type="entry name" value="RanBD"/>
    <property type="match status" value="1"/>
</dbReference>
<dbReference type="InterPro" id="IPR045255">
    <property type="entry name" value="RanBP1-like"/>
</dbReference>
<dbReference type="EMBL" id="JOKQ01000002">
    <property type="protein sequence ID" value="KHN70240.1"/>
    <property type="molecule type" value="Genomic_DNA"/>
</dbReference>
<dbReference type="PANTHER" id="PTHR23138">
    <property type="entry name" value="RAN BINDING PROTEIN"/>
    <property type="match status" value="1"/>
</dbReference>
<proteinExistence type="predicted"/>
<dbReference type="Proteomes" id="UP000031056">
    <property type="component" value="Unassembled WGS sequence"/>
</dbReference>
<name>A0A0B2UMT6_9MICR</name>
<dbReference type="Gene3D" id="2.30.29.30">
    <property type="entry name" value="Pleckstrin-homology domain (PH domain)/Phosphotyrosine-binding domain (PTB)"/>
    <property type="match status" value="1"/>
</dbReference>
<reference evidence="3 4" key="1">
    <citation type="journal article" date="2014" name="MBio">
        <title>The Ordospora colligata genome; evolution of extreme reduction in microsporidia and host-to-parasite horizontal gene transfer.</title>
        <authorList>
            <person name="Pombert J.-F."/>
            <person name="Haag K.L."/>
            <person name="Beidas S."/>
            <person name="Ebert D."/>
            <person name="Keeling P.J."/>
        </authorList>
    </citation>
    <scope>NUCLEOTIDE SEQUENCE [LARGE SCALE GENOMIC DNA]</scope>
    <source>
        <strain evidence="3 4">OC4</strain>
    </source>
</reference>
<gene>
    <name evidence="3" type="ORF">M896_020760</name>
</gene>
<dbReference type="PROSITE" id="PS50196">
    <property type="entry name" value="RANBD1"/>
    <property type="match status" value="1"/>
</dbReference>
<evidence type="ECO:0000313" key="3">
    <source>
        <dbReference type="EMBL" id="KHN70240.1"/>
    </source>
</evidence>
<dbReference type="Pfam" id="PF00638">
    <property type="entry name" value="Ran_BP1"/>
    <property type="match status" value="1"/>
</dbReference>
<dbReference type="VEuPathDB" id="MicrosporidiaDB:M896_020760"/>
<dbReference type="GO" id="GO:0005737">
    <property type="term" value="C:cytoplasm"/>
    <property type="evidence" value="ECO:0007669"/>
    <property type="project" value="TreeGrafter"/>
</dbReference>
<dbReference type="HOGENOM" id="CLU_104726_0_0_1"/>
<dbReference type="AlphaFoldDB" id="A0A0B2UMT6"/>
<protein>
    <submittedName>
        <fullName evidence="3">Putative Ran GTPase binding protein</fullName>
    </submittedName>
</protein>
<dbReference type="InParanoid" id="A0A0B2UMT6"/>
<dbReference type="RefSeq" id="XP_014564282.1">
    <property type="nucleotide sequence ID" value="XM_014708796.1"/>
</dbReference>
<dbReference type="OrthoDB" id="2357150at2759"/>
<evidence type="ECO:0000256" key="1">
    <source>
        <dbReference type="SAM" id="MobiDB-lite"/>
    </source>
</evidence>
<accession>A0A0B2UMT6</accession>
<dbReference type="FunCoup" id="A0A0B2UMT6">
    <property type="interactions" value="289"/>
</dbReference>
<feature type="domain" description="RanBD1" evidence="2">
    <location>
        <begin position="82"/>
        <end position="222"/>
    </location>
</feature>
<evidence type="ECO:0000313" key="4">
    <source>
        <dbReference type="Proteomes" id="UP000031056"/>
    </source>
</evidence>
<dbReference type="InterPro" id="IPR011993">
    <property type="entry name" value="PH-like_dom_sf"/>
</dbReference>
<dbReference type="STRING" id="1354746.A0A0B2UMT6"/>
<dbReference type="GeneID" id="26261171"/>
<dbReference type="GO" id="GO:0005096">
    <property type="term" value="F:GTPase activator activity"/>
    <property type="evidence" value="ECO:0007669"/>
    <property type="project" value="TreeGrafter"/>
</dbReference>
<keyword evidence="4" id="KW-1185">Reference proteome</keyword>
<feature type="region of interest" description="Disordered" evidence="1">
    <location>
        <begin position="1"/>
        <end position="65"/>
    </location>
</feature>
<evidence type="ECO:0000259" key="2">
    <source>
        <dbReference type="PROSITE" id="PS50196"/>
    </source>
</evidence>
<dbReference type="SUPFAM" id="SSF50729">
    <property type="entry name" value="PH domain-like"/>
    <property type="match status" value="1"/>
</dbReference>
<dbReference type="GO" id="GO:0005643">
    <property type="term" value="C:nuclear pore"/>
    <property type="evidence" value="ECO:0007669"/>
    <property type="project" value="TreeGrafter"/>
</dbReference>
<organism evidence="3 4">
    <name type="scientific">Ordospora colligata OC4</name>
    <dbReference type="NCBI Taxonomy" id="1354746"/>
    <lineage>
        <taxon>Eukaryota</taxon>
        <taxon>Fungi</taxon>
        <taxon>Fungi incertae sedis</taxon>
        <taxon>Microsporidia</taxon>
        <taxon>Ordosporidae</taxon>
        <taxon>Ordospora</taxon>
    </lineage>
</organism>
<comment type="caution">
    <text evidence="3">The sequence shown here is derived from an EMBL/GenBank/DDBJ whole genome shotgun (WGS) entry which is preliminary data.</text>
</comment>
<feature type="region of interest" description="Disordered" evidence="1">
    <location>
        <begin position="209"/>
        <end position="231"/>
    </location>
</feature>